<proteinExistence type="predicted"/>
<name>A0A2G2WCC1_CAPBA</name>
<dbReference type="AlphaFoldDB" id="A0A2G2WCC1"/>
<accession>A0A2G2WCC1</accession>
<dbReference type="EMBL" id="MLFT02000007">
    <property type="protein sequence ID" value="PHT42904.1"/>
    <property type="molecule type" value="Genomic_DNA"/>
</dbReference>
<gene>
    <name evidence="1" type="ORF">CQW23_16929</name>
</gene>
<keyword evidence="2" id="KW-1185">Reference proteome</keyword>
<reference evidence="2" key="2">
    <citation type="journal article" date="2017" name="J. Anim. Genet.">
        <title>Multiple reference genome sequences of hot pepper reveal the massive evolution of plant disease resistance genes by retroduplication.</title>
        <authorList>
            <person name="Kim S."/>
            <person name="Park J."/>
            <person name="Yeom S.-I."/>
            <person name="Kim Y.-M."/>
            <person name="Seo E."/>
            <person name="Kim K.-T."/>
            <person name="Kim M.-S."/>
            <person name="Lee J.M."/>
            <person name="Cheong K."/>
            <person name="Shin H.-S."/>
            <person name="Kim S.-B."/>
            <person name="Han K."/>
            <person name="Lee J."/>
            <person name="Park M."/>
            <person name="Lee H.-A."/>
            <person name="Lee H.-Y."/>
            <person name="Lee Y."/>
            <person name="Oh S."/>
            <person name="Lee J.H."/>
            <person name="Choi E."/>
            <person name="Choi E."/>
            <person name="Lee S.E."/>
            <person name="Jeon J."/>
            <person name="Kim H."/>
            <person name="Choi G."/>
            <person name="Song H."/>
            <person name="Lee J."/>
            <person name="Lee S.-C."/>
            <person name="Kwon J.-K."/>
            <person name="Lee H.-Y."/>
            <person name="Koo N."/>
            <person name="Hong Y."/>
            <person name="Kim R.W."/>
            <person name="Kang W.-H."/>
            <person name="Huh J.H."/>
            <person name="Kang B.-C."/>
            <person name="Yang T.-J."/>
            <person name="Lee Y.-H."/>
            <person name="Bennetzen J.L."/>
            <person name="Choi D."/>
        </authorList>
    </citation>
    <scope>NUCLEOTIDE SEQUENCE [LARGE SCALE GENOMIC DNA]</scope>
    <source>
        <strain evidence="2">cv. PBC81</strain>
    </source>
</reference>
<evidence type="ECO:0000313" key="1">
    <source>
        <dbReference type="EMBL" id="PHT42904.1"/>
    </source>
</evidence>
<evidence type="ECO:0000313" key="2">
    <source>
        <dbReference type="Proteomes" id="UP000224567"/>
    </source>
</evidence>
<comment type="caution">
    <text evidence="1">The sequence shown here is derived from an EMBL/GenBank/DDBJ whole genome shotgun (WGS) entry which is preliminary data.</text>
</comment>
<protein>
    <submittedName>
        <fullName evidence="1">Uncharacterized protein</fullName>
    </submittedName>
</protein>
<dbReference type="Proteomes" id="UP000224567">
    <property type="component" value="Unassembled WGS sequence"/>
</dbReference>
<reference evidence="1 2" key="1">
    <citation type="journal article" date="2017" name="Genome Biol.">
        <title>New reference genome sequences of hot pepper reveal the massive evolution of plant disease-resistance genes by retroduplication.</title>
        <authorList>
            <person name="Kim S."/>
            <person name="Park J."/>
            <person name="Yeom S.I."/>
            <person name="Kim Y.M."/>
            <person name="Seo E."/>
            <person name="Kim K.T."/>
            <person name="Kim M.S."/>
            <person name="Lee J.M."/>
            <person name="Cheong K."/>
            <person name="Shin H.S."/>
            <person name="Kim S.B."/>
            <person name="Han K."/>
            <person name="Lee J."/>
            <person name="Park M."/>
            <person name="Lee H.A."/>
            <person name="Lee H.Y."/>
            <person name="Lee Y."/>
            <person name="Oh S."/>
            <person name="Lee J.H."/>
            <person name="Choi E."/>
            <person name="Choi E."/>
            <person name="Lee S.E."/>
            <person name="Jeon J."/>
            <person name="Kim H."/>
            <person name="Choi G."/>
            <person name="Song H."/>
            <person name="Lee J."/>
            <person name="Lee S.C."/>
            <person name="Kwon J.K."/>
            <person name="Lee H.Y."/>
            <person name="Koo N."/>
            <person name="Hong Y."/>
            <person name="Kim R.W."/>
            <person name="Kang W.H."/>
            <person name="Huh J.H."/>
            <person name="Kang B.C."/>
            <person name="Yang T.J."/>
            <person name="Lee Y.H."/>
            <person name="Bennetzen J.L."/>
            <person name="Choi D."/>
        </authorList>
    </citation>
    <scope>NUCLEOTIDE SEQUENCE [LARGE SCALE GENOMIC DNA]</scope>
    <source>
        <strain evidence="2">cv. PBC81</strain>
    </source>
</reference>
<sequence>MRVNNLEERLDQQIATLREKLTRRFEELVVLVRNNQGGVARNRRQHRAQYVEEEDDVEEHDLYAQPRRGQANGGDMYKIKAEIPTFNGNVNIEGFLDWIYEVETFFEIMNIPPDRVLLVAYKLKEGPGA</sequence>
<dbReference type="OrthoDB" id="1739763at2759"/>
<organism evidence="1 2">
    <name type="scientific">Capsicum baccatum</name>
    <name type="common">Peruvian pepper</name>
    <dbReference type="NCBI Taxonomy" id="33114"/>
    <lineage>
        <taxon>Eukaryota</taxon>
        <taxon>Viridiplantae</taxon>
        <taxon>Streptophyta</taxon>
        <taxon>Embryophyta</taxon>
        <taxon>Tracheophyta</taxon>
        <taxon>Spermatophyta</taxon>
        <taxon>Magnoliopsida</taxon>
        <taxon>eudicotyledons</taxon>
        <taxon>Gunneridae</taxon>
        <taxon>Pentapetalae</taxon>
        <taxon>asterids</taxon>
        <taxon>lamiids</taxon>
        <taxon>Solanales</taxon>
        <taxon>Solanaceae</taxon>
        <taxon>Solanoideae</taxon>
        <taxon>Capsiceae</taxon>
        <taxon>Capsicum</taxon>
    </lineage>
</organism>